<keyword evidence="7" id="KW-0762">Sugar transport</keyword>
<keyword evidence="8" id="KW-1185">Reference proteome</keyword>
<comment type="subcellular location">
    <subcellularLocation>
        <location evidence="1">Membrane</location>
        <topology evidence="1">Multi-pass membrane protein</topology>
    </subcellularLocation>
</comment>
<evidence type="ECO:0000256" key="4">
    <source>
        <dbReference type="ARBA" id="ARBA00023136"/>
    </source>
</evidence>
<feature type="transmembrane region" description="Helical" evidence="5">
    <location>
        <begin position="25"/>
        <end position="45"/>
    </location>
</feature>
<feature type="transmembrane region" description="Helical" evidence="5">
    <location>
        <begin position="326"/>
        <end position="348"/>
    </location>
</feature>
<dbReference type="InterPro" id="IPR036259">
    <property type="entry name" value="MFS_trans_sf"/>
</dbReference>
<keyword evidence="7" id="KW-0813">Transport</keyword>
<reference evidence="7 8" key="2">
    <citation type="submission" date="2019-01" db="EMBL/GenBank/DDBJ databases">
        <title>The decoding of complex shrimp genome reveals the adaptation for benthos swimmer, frequently molting mechanism and breeding impact on genome.</title>
        <authorList>
            <person name="Sun Y."/>
            <person name="Gao Y."/>
            <person name="Yu Y."/>
        </authorList>
    </citation>
    <scope>NUCLEOTIDE SEQUENCE [LARGE SCALE GENOMIC DNA]</scope>
    <source>
        <tissue evidence="7">Muscle</tissue>
    </source>
</reference>
<feature type="transmembrane region" description="Helical" evidence="5">
    <location>
        <begin position="65"/>
        <end position="83"/>
    </location>
</feature>
<dbReference type="OrthoDB" id="6359686at2759"/>
<feature type="transmembrane region" description="Helical" evidence="5">
    <location>
        <begin position="298"/>
        <end position="319"/>
    </location>
</feature>
<sequence length="418" mass="44805">MDTCGGETKEKVKDTARTPAGPRQILCVLIVACLPTLNGMISGWTAVLPKLQEDTTRFTVTVQDVTWLASLNLVVSIGASPLAGTLGEHVGPCRLLFLAMCPVPGLWFIQAYTPWVPLLYVCRAALAVSTSVFSTIVQPLIAELSPVKIRGLAGTLPAVMACAGMLLSYVLAYLLPWDVATAVSAAPFMPLVLLMLLVPESPYWLVRKKRIDAAERSLRVLLGHTADVTKELDAIRSTTTLKQANVMNQLQELRRGRNIRPVVLITALFILRELGGKAPVFSYTVYMFRSAEVELDAFYCTVFVGLTRFGGTLMSAFILDCLGRKPVLVTSAVISALALAVAGITVFLEVEGASWVTLVSMLAYVGAHAIGVGPIPWGYLGELLPTPSVGAPLSLTERDLLVSPKASAPSSARHYAAP</sequence>
<evidence type="ECO:0000313" key="7">
    <source>
        <dbReference type="EMBL" id="ROT63106.1"/>
    </source>
</evidence>
<dbReference type="Proteomes" id="UP000283509">
    <property type="component" value="Unassembled WGS sequence"/>
</dbReference>
<keyword evidence="2 5" id="KW-0812">Transmembrane</keyword>
<feature type="transmembrane region" description="Helical" evidence="5">
    <location>
        <begin position="95"/>
        <end position="112"/>
    </location>
</feature>
<feature type="domain" description="Major facilitator superfamily (MFS) profile" evidence="6">
    <location>
        <begin position="24"/>
        <end position="418"/>
    </location>
</feature>
<dbReference type="Pfam" id="PF00083">
    <property type="entry name" value="Sugar_tr"/>
    <property type="match status" value="1"/>
</dbReference>
<dbReference type="GO" id="GO:0016020">
    <property type="term" value="C:membrane"/>
    <property type="evidence" value="ECO:0007669"/>
    <property type="project" value="UniProtKB-SubCell"/>
</dbReference>
<evidence type="ECO:0000256" key="2">
    <source>
        <dbReference type="ARBA" id="ARBA00022692"/>
    </source>
</evidence>
<dbReference type="AlphaFoldDB" id="A0A3R7PY33"/>
<keyword evidence="3 5" id="KW-1133">Transmembrane helix</keyword>
<dbReference type="EMBL" id="QCYY01003490">
    <property type="protein sequence ID" value="ROT63106.1"/>
    <property type="molecule type" value="Genomic_DNA"/>
</dbReference>
<dbReference type="STRING" id="6689.A0A3R7PY33"/>
<feature type="transmembrane region" description="Helical" evidence="5">
    <location>
        <begin position="153"/>
        <end position="175"/>
    </location>
</feature>
<evidence type="ECO:0000313" key="8">
    <source>
        <dbReference type="Proteomes" id="UP000283509"/>
    </source>
</evidence>
<organism evidence="7 8">
    <name type="scientific">Penaeus vannamei</name>
    <name type="common">Whiteleg shrimp</name>
    <name type="synonym">Litopenaeus vannamei</name>
    <dbReference type="NCBI Taxonomy" id="6689"/>
    <lineage>
        <taxon>Eukaryota</taxon>
        <taxon>Metazoa</taxon>
        <taxon>Ecdysozoa</taxon>
        <taxon>Arthropoda</taxon>
        <taxon>Crustacea</taxon>
        <taxon>Multicrustacea</taxon>
        <taxon>Malacostraca</taxon>
        <taxon>Eumalacostraca</taxon>
        <taxon>Eucarida</taxon>
        <taxon>Decapoda</taxon>
        <taxon>Dendrobranchiata</taxon>
        <taxon>Penaeoidea</taxon>
        <taxon>Penaeidae</taxon>
        <taxon>Penaeus</taxon>
    </lineage>
</organism>
<reference evidence="7 8" key="1">
    <citation type="submission" date="2018-04" db="EMBL/GenBank/DDBJ databases">
        <authorList>
            <person name="Zhang X."/>
            <person name="Yuan J."/>
            <person name="Li F."/>
            <person name="Xiang J."/>
        </authorList>
    </citation>
    <scope>NUCLEOTIDE SEQUENCE [LARGE SCALE GENOMIC DNA]</scope>
    <source>
        <tissue evidence="7">Muscle</tissue>
    </source>
</reference>
<dbReference type="InterPro" id="IPR005828">
    <property type="entry name" value="MFS_sugar_transport-like"/>
</dbReference>
<dbReference type="SUPFAM" id="SSF103473">
    <property type="entry name" value="MFS general substrate transporter"/>
    <property type="match status" value="1"/>
</dbReference>
<dbReference type="PANTHER" id="PTHR48021:SF1">
    <property type="entry name" value="GH07001P-RELATED"/>
    <property type="match status" value="1"/>
</dbReference>
<dbReference type="InterPro" id="IPR050549">
    <property type="entry name" value="MFS_Trehalose_Transporter"/>
</dbReference>
<evidence type="ECO:0000256" key="1">
    <source>
        <dbReference type="ARBA" id="ARBA00004141"/>
    </source>
</evidence>
<evidence type="ECO:0000259" key="6">
    <source>
        <dbReference type="PROSITE" id="PS50850"/>
    </source>
</evidence>
<protein>
    <submittedName>
        <fullName evidence="7">Glucose transporter 8</fullName>
    </submittedName>
</protein>
<dbReference type="Gene3D" id="1.20.1250.20">
    <property type="entry name" value="MFS general substrate transporter like domains"/>
    <property type="match status" value="1"/>
</dbReference>
<dbReference type="PANTHER" id="PTHR48021">
    <property type="match status" value="1"/>
</dbReference>
<feature type="transmembrane region" description="Helical" evidence="5">
    <location>
        <begin position="354"/>
        <end position="375"/>
    </location>
</feature>
<feature type="transmembrane region" description="Helical" evidence="5">
    <location>
        <begin position="118"/>
        <end position="141"/>
    </location>
</feature>
<dbReference type="GO" id="GO:0022857">
    <property type="term" value="F:transmembrane transporter activity"/>
    <property type="evidence" value="ECO:0007669"/>
    <property type="project" value="InterPro"/>
</dbReference>
<dbReference type="InterPro" id="IPR005829">
    <property type="entry name" value="Sugar_transporter_CS"/>
</dbReference>
<dbReference type="PROSITE" id="PS50850">
    <property type="entry name" value="MFS"/>
    <property type="match status" value="1"/>
</dbReference>
<accession>A0A3R7PY33</accession>
<dbReference type="InterPro" id="IPR020846">
    <property type="entry name" value="MFS_dom"/>
</dbReference>
<evidence type="ECO:0000256" key="3">
    <source>
        <dbReference type="ARBA" id="ARBA00022989"/>
    </source>
</evidence>
<evidence type="ECO:0000256" key="5">
    <source>
        <dbReference type="SAM" id="Phobius"/>
    </source>
</evidence>
<keyword evidence="4 5" id="KW-0472">Membrane</keyword>
<comment type="caution">
    <text evidence="7">The sequence shown here is derived from an EMBL/GenBank/DDBJ whole genome shotgun (WGS) entry which is preliminary data.</text>
</comment>
<proteinExistence type="predicted"/>
<gene>
    <name evidence="7" type="ORF">C7M84_019017</name>
</gene>
<dbReference type="PROSITE" id="PS00216">
    <property type="entry name" value="SUGAR_TRANSPORT_1"/>
    <property type="match status" value="1"/>
</dbReference>
<name>A0A3R7PY33_PENVA</name>
<feature type="transmembrane region" description="Helical" evidence="5">
    <location>
        <begin position="187"/>
        <end position="206"/>
    </location>
</feature>